<sequence>MAVNTKTQVVYRKPEAKDGARVWELIGDTGTLDLNSAYCYILLGDYFNDTCMIAEQDDKIVGFISAFRSPRNPETLFVWQVAVASSHRRQGIAKAMLTGLMNDKACHGVRFIETTVSPSNKASRRLFLGFAEEKSIPSTVTVGYGAEMFPGGTSHEEEPLFVIGPFFNDI</sequence>
<keyword evidence="12" id="KW-1185">Reference proteome</keyword>
<dbReference type="SUPFAM" id="SSF55729">
    <property type="entry name" value="Acyl-CoA N-acyltransferases (Nat)"/>
    <property type="match status" value="1"/>
</dbReference>
<dbReference type="PANTHER" id="PTHR43072">
    <property type="entry name" value="N-ACETYLTRANSFERASE"/>
    <property type="match status" value="1"/>
</dbReference>
<comment type="function">
    <text evidence="1 9">Catalyzes the acetylation of L-2,4-diaminobutyrate (DABA) to gamma-N-acetyl-alpha,gamma-diaminobutyric acid (ADABA) with acetyl coenzyme A.</text>
</comment>
<evidence type="ECO:0000256" key="2">
    <source>
        <dbReference type="ARBA" id="ARBA00004978"/>
    </source>
</evidence>
<dbReference type="PATRIC" id="fig|1705565.3.peg.57"/>
<dbReference type="EMBL" id="LIUT01000005">
    <property type="protein sequence ID" value="KOR81988.1"/>
    <property type="molecule type" value="Genomic_DNA"/>
</dbReference>
<comment type="pathway">
    <text evidence="2 9">Amine and polyamine biosynthesis; ectoine biosynthesis; L-ectoine from L-aspartate 4-semialdehyde: step 2/3.</text>
</comment>
<dbReference type="GO" id="GO:0033816">
    <property type="term" value="F:diaminobutyrate acetyltransferase activity"/>
    <property type="evidence" value="ECO:0007669"/>
    <property type="project" value="UniProtKB-EC"/>
</dbReference>
<dbReference type="InterPro" id="IPR000182">
    <property type="entry name" value="GNAT_dom"/>
</dbReference>
<evidence type="ECO:0000259" key="10">
    <source>
        <dbReference type="PROSITE" id="PS51186"/>
    </source>
</evidence>
<dbReference type="RefSeq" id="WP_054404321.1">
    <property type="nucleotide sequence ID" value="NZ_LIUT01000005.1"/>
</dbReference>
<dbReference type="PANTHER" id="PTHR43072:SF23">
    <property type="entry name" value="UPF0039 PROTEIN C11D3.02C"/>
    <property type="match status" value="1"/>
</dbReference>
<comment type="caution">
    <text evidence="11">The sequence shown here is derived from an EMBL/GenBank/DDBJ whole genome shotgun (WGS) entry which is preliminary data.</text>
</comment>
<evidence type="ECO:0000256" key="6">
    <source>
        <dbReference type="ARBA" id="ARBA00022679"/>
    </source>
</evidence>
<gene>
    <name evidence="9" type="primary">ectA</name>
    <name evidence="11" type="ORF">AM231_20695</name>
</gene>
<organism evidence="11 12">
    <name type="scientific">Paenibacillus solani</name>
    <dbReference type="NCBI Taxonomy" id="1705565"/>
    <lineage>
        <taxon>Bacteria</taxon>
        <taxon>Bacillati</taxon>
        <taxon>Bacillota</taxon>
        <taxon>Bacilli</taxon>
        <taxon>Bacillales</taxon>
        <taxon>Paenibacillaceae</taxon>
        <taxon>Paenibacillus</taxon>
    </lineage>
</organism>
<dbReference type="OrthoDB" id="2436196at2"/>
<dbReference type="InterPro" id="IPR016181">
    <property type="entry name" value="Acyl_CoA_acyltransferase"/>
</dbReference>
<dbReference type="NCBIfam" id="TIGR02406">
    <property type="entry name" value="ectoine_EctA"/>
    <property type="match status" value="1"/>
</dbReference>
<dbReference type="CDD" id="cd04301">
    <property type="entry name" value="NAT_SF"/>
    <property type="match status" value="1"/>
</dbReference>
<evidence type="ECO:0000256" key="9">
    <source>
        <dbReference type="RuleBase" id="RU365045"/>
    </source>
</evidence>
<proteinExistence type="inferred from homology"/>
<dbReference type="Proteomes" id="UP000036932">
    <property type="component" value="Unassembled WGS sequence"/>
</dbReference>
<feature type="domain" description="N-acetyltransferase" evidence="10">
    <location>
        <begin position="9"/>
        <end position="151"/>
    </location>
</feature>
<evidence type="ECO:0000256" key="5">
    <source>
        <dbReference type="ARBA" id="ARBA00017935"/>
    </source>
</evidence>
<evidence type="ECO:0000256" key="1">
    <source>
        <dbReference type="ARBA" id="ARBA00003741"/>
    </source>
</evidence>
<accession>A0A0M1NIA2</accession>
<dbReference type="PROSITE" id="PS51186">
    <property type="entry name" value="GNAT"/>
    <property type="match status" value="1"/>
</dbReference>
<dbReference type="AlphaFoldDB" id="A0A0M1NIA2"/>
<evidence type="ECO:0000313" key="11">
    <source>
        <dbReference type="EMBL" id="KOR81988.1"/>
    </source>
</evidence>
<keyword evidence="7 9" id="KW-0012">Acyltransferase</keyword>
<keyword evidence="6 9" id="KW-0808">Transferase</keyword>
<dbReference type="InterPro" id="IPR012772">
    <property type="entry name" value="Ectoine_EctA"/>
</dbReference>
<evidence type="ECO:0000256" key="7">
    <source>
        <dbReference type="ARBA" id="ARBA00023315"/>
    </source>
</evidence>
<evidence type="ECO:0000313" key="12">
    <source>
        <dbReference type="Proteomes" id="UP000036932"/>
    </source>
</evidence>
<comment type="catalytic activity">
    <reaction evidence="8 9">
        <text>L-2,4-diaminobutanoate + acetyl-CoA = (2S)-4-acetamido-2-aminobutanoate + CoA + H(+)</text>
        <dbReference type="Rhea" id="RHEA:16901"/>
        <dbReference type="ChEBI" id="CHEBI:15378"/>
        <dbReference type="ChEBI" id="CHEBI:57287"/>
        <dbReference type="ChEBI" id="CHEBI:57288"/>
        <dbReference type="ChEBI" id="CHEBI:58761"/>
        <dbReference type="ChEBI" id="CHEBI:58929"/>
        <dbReference type="EC" id="2.3.1.178"/>
    </reaction>
</comment>
<name>A0A0M1NIA2_9BACL</name>
<dbReference type="Gene3D" id="3.40.630.30">
    <property type="match status" value="1"/>
</dbReference>
<dbReference type="Pfam" id="PF00583">
    <property type="entry name" value="Acetyltransf_1"/>
    <property type="match status" value="1"/>
</dbReference>
<evidence type="ECO:0000256" key="3">
    <source>
        <dbReference type="ARBA" id="ARBA00010712"/>
    </source>
</evidence>
<evidence type="ECO:0000256" key="4">
    <source>
        <dbReference type="ARBA" id="ARBA00012355"/>
    </source>
</evidence>
<dbReference type="GO" id="GO:0019491">
    <property type="term" value="P:ectoine biosynthetic process"/>
    <property type="evidence" value="ECO:0007669"/>
    <property type="project" value="UniProtKB-UniPathway"/>
</dbReference>
<dbReference type="UniPathway" id="UPA00067">
    <property type="reaction ID" value="UER00122"/>
</dbReference>
<dbReference type="EC" id="2.3.1.178" evidence="4 9"/>
<comment type="similarity">
    <text evidence="3 9">Belongs to the acetyltransferase family. EctA subfamily.</text>
</comment>
<reference evidence="12" key="1">
    <citation type="submission" date="2015-08" db="EMBL/GenBank/DDBJ databases">
        <title>Genome sequencing project for genomic taxonomy and phylogenomics of Bacillus-like bacteria.</title>
        <authorList>
            <person name="Liu B."/>
            <person name="Wang J."/>
            <person name="Zhu Y."/>
            <person name="Liu G."/>
            <person name="Chen Q."/>
            <person name="Chen Z."/>
            <person name="Lan J."/>
            <person name="Che J."/>
            <person name="Ge C."/>
            <person name="Shi H."/>
            <person name="Pan Z."/>
            <person name="Liu X."/>
        </authorList>
    </citation>
    <scope>NUCLEOTIDE SEQUENCE [LARGE SCALE GENOMIC DNA]</scope>
    <source>
        <strain evidence="12">FJAT-22460</strain>
    </source>
</reference>
<protein>
    <recommendedName>
        <fullName evidence="5 9">L-2,4-diaminobutyric acid acetyltransferase</fullName>
        <shortName evidence="9">DABA acetyltransferase</shortName>
        <ecNumber evidence="4 9">2.3.1.178</ecNumber>
    </recommendedName>
</protein>
<evidence type="ECO:0000256" key="8">
    <source>
        <dbReference type="ARBA" id="ARBA00048924"/>
    </source>
</evidence>